<sequence>MNKSQFCDIEDEDTDDNHQSVVNGIIDEEMVVAVVAAAAGLVAPTATGRFPCARGIFAMGNILALTLCRSDAVLRVMFWLALKLLGRTWVPLVIKTGVTAILQSVGGVSSLACLVYALVQVRQSFTLVRHLHHNVFERMHRFAGWAMLALLWTSVVVSTGFDPATKSYASARQTIPAVMRHQDGPISDPPTRLWALGVQFPGLSYLLNMYLSVIMLATGSRIFVSLSFLMQLSTVRQSCR</sequence>
<dbReference type="PANTHER" id="PTHR33927">
    <property type="entry name" value="TRANSMEMBRANE PROTEIN"/>
    <property type="match status" value="1"/>
</dbReference>
<dbReference type="InterPro" id="IPR052979">
    <property type="entry name" value="Adenylate-forming_domain"/>
</dbReference>
<comment type="caution">
    <text evidence="2">The sequence shown here is derived from an EMBL/GenBank/DDBJ whole genome shotgun (WGS) entry which is preliminary data.</text>
</comment>
<dbReference type="EMBL" id="BQKI01000004">
    <property type="protein sequence ID" value="GJM93919.1"/>
    <property type="molecule type" value="Genomic_DNA"/>
</dbReference>
<dbReference type="PANTHER" id="PTHR33927:SF1">
    <property type="entry name" value="TRANSMEMBRANE PROTEIN"/>
    <property type="match status" value="1"/>
</dbReference>
<keyword evidence="3" id="KW-1185">Reference proteome</keyword>
<keyword evidence="1" id="KW-0812">Transmembrane</keyword>
<feature type="transmembrane region" description="Helical" evidence="1">
    <location>
        <begin position="62"/>
        <end position="81"/>
    </location>
</feature>
<keyword evidence="1" id="KW-1133">Transmembrane helix</keyword>
<evidence type="ECO:0000256" key="1">
    <source>
        <dbReference type="SAM" id="Phobius"/>
    </source>
</evidence>
<reference evidence="2" key="2">
    <citation type="submission" date="2021-12" db="EMBL/GenBank/DDBJ databases">
        <title>Resequencing data analysis of finger millet.</title>
        <authorList>
            <person name="Hatakeyama M."/>
            <person name="Aluri S."/>
            <person name="Balachadran M.T."/>
            <person name="Sivarajan S.R."/>
            <person name="Poveda L."/>
            <person name="Shimizu-Inatsugi R."/>
            <person name="Schlapbach R."/>
            <person name="Sreeman S.M."/>
            <person name="Shimizu K.K."/>
        </authorList>
    </citation>
    <scope>NUCLEOTIDE SEQUENCE</scope>
</reference>
<dbReference type="Proteomes" id="UP001054889">
    <property type="component" value="Unassembled WGS sequence"/>
</dbReference>
<gene>
    <name evidence="2" type="primary">ga10516</name>
    <name evidence="2" type="ORF">PR202_ga10516</name>
</gene>
<feature type="transmembrane region" description="Helical" evidence="1">
    <location>
        <begin position="101"/>
        <end position="121"/>
    </location>
</feature>
<evidence type="ECO:0000313" key="2">
    <source>
        <dbReference type="EMBL" id="GJM93919.1"/>
    </source>
</evidence>
<feature type="transmembrane region" description="Helical" evidence="1">
    <location>
        <begin position="142"/>
        <end position="161"/>
    </location>
</feature>
<keyword evidence="1" id="KW-0472">Membrane</keyword>
<protein>
    <submittedName>
        <fullName evidence="2">Uncharacterized protein</fullName>
    </submittedName>
</protein>
<organism evidence="2 3">
    <name type="scientific">Eleusine coracana subsp. coracana</name>
    <dbReference type="NCBI Taxonomy" id="191504"/>
    <lineage>
        <taxon>Eukaryota</taxon>
        <taxon>Viridiplantae</taxon>
        <taxon>Streptophyta</taxon>
        <taxon>Embryophyta</taxon>
        <taxon>Tracheophyta</taxon>
        <taxon>Spermatophyta</taxon>
        <taxon>Magnoliopsida</taxon>
        <taxon>Liliopsida</taxon>
        <taxon>Poales</taxon>
        <taxon>Poaceae</taxon>
        <taxon>PACMAD clade</taxon>
        <taxon>Chloridoideae</taxon>
        <taxon>Cynodonteae</taxon>
        <taxon>Eleusininae</taxon>
        <taxon>Eleusine</taxon>
    </lineage>
</organism>
<reference evidence="2" key="1">
    <citation type="journal article" date="2018" name="DNA Res.">
        <title>Multiple hybrid de novo genome assembly of finger millet, an orphan allotetraploid crop.</title>
        <authorList>
            <person name="Hatakeyama M."/>
            <person name="Aluri S."/>
            <person name="Balachadran M.T."/>
            <person name="Sivarajan S.R."/>
            <person name="Patrignani A."/>
            <person name="Gruter S."/>
            <person name="Poveda L."/>
            <person name="Shimizu-Inatsugi R."/>
            <person name="Baeten J."/>
            <person name="Francoijs K.J."/>
            <person name="Nataraja K.N."/>
            <person name="Reddy Y.A.N."/>
            <person name="Phadnis S."/>
            <person name="Ravikumar R.L."/>
            <person name="Schlapbach R."/>
            <person name="Sreeman S.M."/>
            <person name="Shimizu K.K."/>
        </authorList>
    </citation>
    <scope>NUCLEOTIDE SEQUENCE</scope>
</reference>
<feature type="transmembrane region" description="Helical" evidence="1">
    <location>
        <begin position="209"/>
        <end position="230"/>
    </location>
</feature>
<evidence type="ECO:0000313" key="3">
    <source>
        <dbReference type="Proteomes" id="UP001054889"/>
    </source>
</evidence>
<name>A0AAV5C6X7_ELECO</name>
<accession>A0AAV5C6X7</accession>
<proteinExistence type="predicted"/>
<dbReference type="AlphaFoldDB" id="A0AAV5C6X7"/>